<evidence type="ECO:0000313" key="10">
    <source>
        <dbReference type="Proteomes" id="UP001302494"/>
    </source>
</evidence>
<dbReference type="InterPro" id="IPR003593">
    <property type="entry name" value="AAA+_ATPase"/>
</dbReference>
<dbReference type="Gene3D" id="3.40.50.300">
    <property type="entry name" value="P-loop containing nucleotide triphosphate hydrolases"/>
    <property type="match status" value="1"/>
</dbReference>
<dbReference type="FunFam" id="3.40.50.300:FF:000006">
    <property type="entry name" value="DNA-binding transcriptional regulator NtrC"/>
    <property type="match status" value="1"/>
</dbReference>
<dbReference type="InterPro" id="IPR025943">
    <property type="entry name" value="Sigma_54_int_dom_ATP-bd_2"/>
</dbReference>
<feature type="transmembrane region" description="Helical" evidence="7">
    <location>
        <begin position="335"/>
        <end position="358"/>
    </location>
</feature>
<evidence type="ECO:0000313" key="9">
    <source>
        <dbReference type="EMBL" id="WNM60990.1"/>
    </source>
</evidence>
<evidence type="ECO:0000256" key="6">
    <source>
        <dbReference type="SAM" id="Coils"/>
    </source>
</evidence>
<dbReference type="AlphaFoldDB" id="A0AA96JVG0"/>
<dbReference type="Gene3D" id="1.10.8.60">
    <property type="match status" value="1"/>
</dbReference>
<dbReference type="EMBL" id="CP116968">
    <property type="protein sequence ID" value="WNM60990.1"/>
    <property type="molecule type" value="Genomic_DNA"/>
</dbReference>
<keyword evidence="10" id="KW-1185">Reference proteome</keyword>
<dbReference type="SUPFAM" id="SSF52540">
    <property type="entry name" value="P-loop containing nucleoside triphosphate hydrolases"/>
    <property type="match status" value="1"/>
</dbReference>
<dbReference type="RefSeq" id="WP_312742492.1">
    <property type="nucleotide sequence ID" value="NZ_CP116968.1"/>
</dbReference>
<proteinExistence type="predicted"/>
<dbReference type="GO" id="GO:0006355">
    <property type="term" value="P:regulation of DNA-templated transcription"/>
    <property type="evidence" value="ECO:0007669"/>
    <property type="project" value="InterPro"/>
</dbReference>
<keyword evidence="2" id="KW-0067">ATP-binding</keyword>
<sequence>MIRTSMTDRFKTMTLALAFSLASTVLAFSVSSLFPQGERWLTDWQLAHMTPGPVDPSLVMVTVTKSTSPALCGEGRWDLSVLESTLLSLHEAGAAVIVPSIDVSSPIASECGGLAGLVRLAEVTKRVGSVVYPYSVPPALADAATALGTLDVIPDADGVFRGVKSHALSAGSSPHPPIGLVMASLLSGTDTANPKINDPQFRFVGRWATSPFPRYVFADVWNIIQSKDRDQLTKMFRGKAVMFFSPVSTNPTLSTPWESAVPAEFLHVLLTNAVLTKGWVSTTPVWVAFLLTVCVGLFFAWFILREIPLIRLGMMGLPVILLAGLALLWGLHSGWVWPILSTSLALGMTVGGTLAWRLSRSRSIIQRRITQGRQQLQQLETELAERQQHVHELETCLHVAHDHVHRSATVIEGLETQQGGVSRQLECSQAEVEDTRRQIDRLQIELKDLRRQVPAMQHAGHQMSESRENQALLQECESLHILTRAPAVLRVFQDLKKASRTQGPILLLGETGTGKEVFARAAHALSPRRRGPFVSVNMAAIRAELFEGELFGHVKGAFTGAVGREGYIETANGGTLFLDEVGELPSDLQAKLLRFLEDGSFHRVGESRLTQVNVRIIAATNCNLQQDVEAGRYREDLYYRLRSIVLTLPPLRERGEEDYLLLAQSFLQYFSRQQDRMNVMFTQGALDSIMAYHWPGNIRELRQTVAQAVALANGSLITEADLHLSRPVLPSVKGEGHGRVELERLEDDMVLECLRRHGFDMQVTAKALGWDRSTVTQRLKGLGFQALVTYQGKIEAAAQALAGDETLAPMVARRLREYSKNLLPSSRHYTSAEEAVADCRKRFRNLPERHFPAVEQLVHQRFATPEQNSTPQN</sequence>
<keyword evidence="5" id="KW-0804">Transcription</keyword>
<dbReference type="InterPro" id="IPR058031">
    <property type="entry name" value="AAA_lid_NorR"/>
</dbReference>
<accession>A0AA96JVG0</accession>
<keyword evidence="6" id="KW-0175">Coiled coil</keyword>
<name>A0AA96JVG0_9BACT</name>
<dbReference type="Pfam" id="PF05226">
    <property type="entry name" value="CHASE2"/>
    <property type="match status" value="1"/>
</dbReference>
<protein>
    <submittedName>
        <fullName evidence="9">Sigma 54-interacting transcriptional regulator</fullName>
    </submittedName>
</protein>
<keyword evidence="7" id="KW-0472">Membrane</keyword>
<dbReference type="InterPro" id="IPR009057">
    <property type="entry name" value="Homeodomain-like_sf"/>
</dbReference>
<keyword evidence="3" id="KW-0805">Transcription regulation</keyword>
<dbReference type="PROSITE" id="PS00676">
    <property type="entry name" value="SIGMA54_INTERACT_2"/>
    <property type="match status" value="1"/>
</dbReference>
<dbReference type="Pfam" id="PF02954">
    <property type="entry name" value="HTH_8"/>
    <property type="match status" value="1"/>
</dbReference>
<dbReference type="CDD" id="cd00009">
    <property type="entry name" value="AAA"/>
    <property type="match status" value="1"/>
</dbReference>
<dbReference type="GO" id="GO:0043565">
    <property type="term" value="F:sequence-specific DNA binding"/>
    <property type="evidence" value="ECO:0007669"/>
    <property type="project" value="InterPro"/>
</dbReference>
<evidence type="ECO:0000256" key="5">
    <source>
        <dbReference type="ARBA" id="ARBA00023163"/>
    </source>
</evidence>
<dbReference type="PANTHER" id="PTHR32071:SF117">
    <property type="entry name" value="PTS-DEPENDENT DIHYDROXYACETONE KINASE OPERON REGULATORY PROTEIN-RELATED"/>
    <property type="match status" value="1"/>
</dbReference>
<evidence type="ECO:0000256" key="4">
    <source>
        <dbReference type="ARBA" id="ARBA00023125"/>
    </source>
</evidence>
<dbReference type="SMART" id="SM00382">
    <property type="entry name" value="AAA"/>
    <property type="match status" value="1"/>
</dbReference>
<dbReference type="GO" id="GO:0005524">
    <property type="term" value="F:ATP binding"/>
    <property type="evidence" value="ECO:0007669"/>
    <property type="project" value="UniProtKB-KW"/>
</dbReference>
<feature type="transmembrane region" description="Helical" evidence="7">
    <location>
        <begin position="285"/>
        <end position="304"/>
    </location>
</feature>
<reference evidence="9 10" key="1">
    <citation type="submission" date="2023-01" db="EMBL/GenBank/DDBJ databases">
        <title>Cultivation and genomic characterization of new, ubiquitous marine nitrite-oxidizing bacteria from the Nitrospirales.</title>
        <authorList>
            <person name="Mueller A.J."/>
            <person name="Daebeler A."/>
            <person name="Herbold C.W."/>
            <person name="Kirkegaard R.H."/>
            <person name="Daims H."/>
        </authorList>
    </citation>
    <scope>NUCLEOTIDE SEQUENCE [LARGE SCALE GENOMIC DNA]</scope>
    <source>
        <strain evidence="9 10">DK</strain>
    </source>
</reference>
<evidence type="ECO:0000259" key="8">
    <source>
        <dbReference type="PROSITE" id="PS50045"/>
    </source>
</evidence>
<dbReference type="InterPro" id="IPR027417">
    <property type="entry name" value="P-loop_NTPase"/>
</dbReference>
<organism evidence="9 10">
    <name type="scientific">Candidatus Nitrospira neomarina</name>
    <dbReference type="NCBI Taxonomy" id="3020899"/>
    <lineage>
        <taxon>Bacteria</taxon>
        <taxon>Pseudomonadati</taxon>
        <taxon>Nitrospirota</taxon>
        <taxon>Nitrospiria</taxon>
        <taxon>Nitrospirales</taxon>
        <taxon>Nitrospiraceae</taxon>
        <taxon>Nitrospira</taxon>
    </lineage>
</organism>
<dbReference type="PROSITE" id="PS50045">
    <property type="entry name" value="SIGMA54_INTERACT_4"/>
    <property type="match status" value="1"/>
</dbReference>
<dbReference type="InterPro" id="IPR002078">
    <property type="entry name" value="Sigma_54_int"/>
</dbReference>
<dbReference type="Pfam" id="PF25601">
    <property type="entry name" value="AAA_lid_14"/>
    <property type="match status" value="1"/>
</dbReference>
<gene>
    <name evidence="9" type="ORF">PQG83_14650</name>
</gene>
<evidence type="ECO:0000256" key="3">
    <source>
        <dbReference type="ARBA" id="ARBA00023015"/>
    </source>
</evidence>
<dbReference type="Pfam" id="PF00158">
    <property type="entry name" value="Sigma54_activat"/>
    <property type="match status" value="1"/>
</dbReference>
<keyword evidence="7" id="KW-1133">Transmembrane helix</keyword>
<feature type="domain" description="Sigma-54 factor interaction" evidence="8">
    <location>
        <begin position="481"/>
        <end position="710"/>
    </location>
</feature>
<feature type="coiled-coil region" evidence="6">
    <location>
        <begin position="362"/>
        <end position="396"/>
    </location>
</feature>
<dbReference type="SMART" id="SM01080">
    <property type="entry name" value="CHASE2"/>
    <property type="match status" value="1"/>
</dbReference>
<dbReference type="InterPro" id="IPR007890">
    <property type="entry name" value="CHASE2"/>
</dbReference>
<dbReference type="PROSITE" id="PS00675">
    <property type="entry name" value="SIGMA54_INTERACT_1"/>
    <property type="match status" value="1"/>
</dbReference>
<evidence type="ECO:0000256" key="1">
    <source>
        <dbReference type="ARBA" id="ARBA00022741"/>
    </source>
</evidence>
<feature type="coiled-coil region" evidence="6">
    <location>
        <begin position="425"/>
        <end position="459"/>
    </location>
</feature>
<dbReference type="KEGG" id="nneo:PQG83_14650"/>
<dbReference type="InterPro" id="IPR025662">
    <property type="entry name" value="Sigma_54_int_dom_ATP-bd_1"/>
</dbReference>
<keyword evidence="4" id="KW-0238">DNA-binding</keyword>
<dbReference type="PANTHER" id="PTHR32071">
    <property type="entry name" value="TRANSCRIPTIONAL REGULATORY PROTEIN"/>
    <property type="match status" value="1"/>
</dbReference>
<keyword evidence="7" id="KW-0812">Transmembrane</keyword>
<dbReference type="InterPro" id="IPR002197">
    <property type="entry name" value="HTH_Fis"/>
</dbReference>
<evidence type="ECO:0000256" key="2">
    <source>
        <dbReference type="ARBA" id="ARBA00022840"/>
    </source>
</evidence>
<feature type="transmembrane region" description="Helical" evidence="7">
    <location>
        <begin position="309"/>
        <end position="329"/>
    </location>
</feature>
<evidence type="ECO:0000256" key="7">
    <source>
        <dbReference type="SAM" id="Phobius"/>
    </source>
</evidence>
<keyword evidence="1" id="KW-0547">Nucleotide-binding</keyword>
<dbReference type="Proteomes" id="UP001302494">
    <property type="component" value="Chromosome"/>
</dbReference>
<dbReference type="SUPFAM" id="SSF46689">
    <property type="entry name" value="Homeodomain-like"/>
    <property type="match status" value="1"/>
</dbReference>